<dbReference type="PANTHER" id="PTHR37312:SF1">
    <property type="entry name" value="MEMBRANE-BOUND ACYLTRANSFERASE YKRP-RELATED"/>
    <property type="match status" value="1"/>
</dbReference>
<evidence type="ECO:0000256" key="1">
    <source>
        <dbReference type="SAM" id="Phobius"/>
    </source>
</evidence>
<name>A0A963Z0G6_9PROT</name>
<dbReference type="RefSeq" id="WP_227306193.1">
    <property type="nucleotide sequence ID" value="NZ_JAESVA010000002.1"/>
</dbReference>
<feature type="transmembrane region" description="Helical" evidence="1">
    <location>
        <begin position="243"/>
        <end position="263"/>
    </location>
</feature>
<feature type="transmembrane region" description="Helical" evidence="1">
    <location>
        <begin position="163"/>
        <end position="182"/>
    </location>
</feature>
<keyword evidence="3" id="KW-0012">Acyltransferase</keyword>
<feature type="transmembrane region" description="Helical" evidence="1">
    <location>
        <begin position="305"/>
        <end position="327"/>
    </location>
</feature>
<dbReference type="EMBL" id="JAESVA010000002">
    <property type="protein sequence ID" value="MCB8879560.1"/>
    <property type="molecule type" value="Genomic_DNA"/>
</dbReference>
<keyword evidence="4" id="KW-1185">Reference proteome</keyword>
<keyword evidence="1" id="KW-1133">Transmembrane helix</keyword>
<keyword evidence="1" id="KW-0812">Transmembrane</keyword>
<protein>
    <submittedName>
        <fullName evidence="3">Acyltransferase</fullName>
    </submittedName>
</protein>
<comment type="caution">
    <text evidence="3">The sequence shown here is derived from an EMBL/GenBank/DDBJ whole genome shotgun (WGS) entry which is preliminary data.</text>
</comment>
<evidence type="ECO:0000313" key="4">
    <source>
        <dbReference type="Proteomes" id="UP000721844"/>
    </source>
</evidence>
<accession>A0A963Z0G6</accession>
<keyword evidence="1" id="KW-0472">Membrane</keyword>
<dbReference type="Proteomes" id="UP000721844">
    <property type="component" value="Unassembled WGS sequence"/>
</dbReference>
<dbReference type="GO" id="GO:0016747">
    <property type="term" value="F:acyltransferase activity, transferring groups other than amino-acyl groups"/>
    <property type="evidence" value="ECO:0007669"/>
    <property type="project" value="InterPro"/>
</dbReference>
<dbReference type="AlphaFoldDB" id="A0A963Z0G6"/>
<feature type="transmembrane region" description="Helical" evidence="1">
    <location>
        <begin position="217"/>
        <end position="237"/>
    </location>
</feature>
<sequence length="340" mass="37680">MNERNWRRRDIDRGKTLGVLLVVLGHLVARQDPVGQGWGSAWYEPLRAALYSFHIPFLFYLSGYTAGWSGAASLTGRAYRAMLGRRAKHWLLPALLFGLAVACGKVALHPLMPVDHAPASLGAGLLALVWQTDQSPAQSVWYLVVLFGFAALVPVMRQLTGAGILPLLLLCLPLMALPLPPVLYADRFLLYLPFYLAGLLAAEQDRPWCRFLDKARWPLMLIFLAVLPVLMLRAASWPRPETMLGASLIALPALHAMIRRLWLPLLRALDRLGPYAFAIYLLNTVFIGLAKAALLQILPWTAASFAVYAPVLMAAGVLGPILAARLWRECNRNPALQRRI</sequence>
<feature type="transmembrane region" description="Helical" evidence="1">
    <location>
        <begin position="90"/>
        <end position="108"/>
    </location>
</feature>
<dbReference type="InterPro" id="IPR002656">
    <property type="entry name" value="Acyl_transf_3_dom"/>
</dbReference>
<feature type="transmembrane region" description="Helical" evidence="1">
    <location>
        <begin position="275"/>
        <end position="299"/>
    </location>
</feature>
<evidence type="ECO:0000259" key="2">
    <source>
        <dbReference type="Pfam" id="PF01757"/>
    </source>
</evidence>
<reference evidence="3 4" key="1">
    <citation type="journal article" date="2021" name="Microorganisms">
        <title>Acidisoma silvae sp. nov. and Acidisomacellulosilytica sp. nov., Two Acidophilic Bacteria Isolated from Decaying Wood, Hydrolyzing Cellulose and Producing Poly-3-hydroxybutyrate.</title>
        <authorList>
            <person name="Mieszkin S."/>
            <person name="Pouder E."/>
            <person name="Uroz S."/>
            <person name="Simon-Colin C."/>
            <person name="Alain K."/>
        </authorList>
    </citation>
    <scope>NUCLEOTIDE SEQUENCE [LARGE SCALE GENOMIC DNA]</scope>
    <source>
        <strain evidence="3 4">HW T5.17</strain>
    </source>
</reference>
<evidence type="ECO:0000313" key="3">
    <source>
        <dbReference type="EMBL" id="MCB8879560.1"/>
    </source>
</evidence>
<feature type="domain" description="Acyltransferase 3" evidence="2">
    <location>
        <begin position="10"/>
        <end position="324"/>
    </location>
</feature>
<dbReference type="InterPro" id="IPR052734">
    <property type="entry name" value="Nod_factor_acetyltransferase"/>
</dbReference>
<organism evidence="3 4">
    <name type="scientific">Acidisoma cellulosilyticum</name>
    <dbReference type="NCBI Taxonomy" id="2802395"/>
    <lineage>
        <taxon>Bacteria</taxon>
        <taxon>Pseudomonadati</taxon>
        <taxon>Pseudomonadota</taxon>
        <taxon>Alphaproteobacteria</taxon>
        <taxon>Acetobacterales</taxon>
        <taxon>Acidocellaceae</taxon>
        <taxon>Acidisoma</taxon>
    </lineage>
</organism>
<dbReference type="Pfam" id="PF01757">
    <property type="entry name" value="Acyl_transf_3"/>
    <property type="match status" value="1"/>
</dbReference>
<gene>
    <name evidence="3" type="ORF">ACELLULO517_04890</name>
</gene>
<feature type="transmembrane region" description="Helical" evidence="1">
    <location>
        <begin position="139"/>
        <end position="156"/>
    </location>
</feature>
<dbReference type="PANTHER" id="PTHR37312">
    <property type="entry name" value="MEMBRANE-BOUND ACYLTRANSFERASE YKRP-RELATED"/>
    <property type="match status" value="1"/>
</dbReference>
<keyword evidence="3" id="KW-0808">Transferase</keyword>
<proteinExistence type="predicted"/>